<gene>
    <name evidence="2" type="ORF">A2628_01670</name>
</gene>
<dbReference type="Gene3D" id="3.40.1350.10">
    <property type="match status" value="1"/>
</dbReference>
<dbReference type="GO" id="GO:0003676">
    <property type="term" value="F:nucleic acid binding"/>
    <property type="evidence" value="ECO:0007669"/>
    <property type="project" value="InterPro"/>
</dbReference>
<dbReference type="Proteomes" id="UP000179221">
    <property type="component" value="Unassembled WGS sequence"/>
</dbReference>
<name>A0A1F7YJN7_9BACT</name>
<evidence type="ECO:0000313" key="2">
    <source>
        <dbReference type="EMBL" id="OGM27482.1"/>
    </source>
</evidence>
<dbReference type="EMBL" id="MGGL01000004">
    <property type="protein sequence ID" value="OGM27482.1"/>
    <property type="molecule type" value="Genomic_DNA"/>
</dbReference>
<evidence type="ECO:0000313" key="3">
    <source>
        <dbReference type="Proteomes" id="UP000179221"/>
    </source>
</evidence>
<sequence>MKITSNVKGQLALSKTELRALELGYIPSKPIFDTRYDLILDDLNELKRVQVKYADGKMSNSDGSVRVKLEYKDRRRNIYTYKKEEVDGLIVYLPRVNKLCFFPPNVFIGKKYLCIRVSQSKNNQQKGVLFANKFFW</sequence>
<feature type="domain" description="PD(D/E)XK endonuclease" evidence="1">
    <location>
        <begin position="7"/>
        <end position="134"/>
    </location>
</feature>
<dbReference type="AlphaFoldDB" id="A0A1F7YJN7"/>
<dbReference type="InterPro" id="IPR021671">
    <property type="entry name" value="PD(D/E)XK_Endonuc"/>
</dbReference>
<comment type="caution">
    <text evidence="2">The sequence shown here is derived from an EMBL/GenBank/DDBJ whole genome shotgun (WGS) entry which is preliminary data.</text>
</comment>
<reference evidence="2 3" key="1">
    <citation type="journal article" date="2016" name="Nat. Commun.">
        <title>Thousands of microbial genomes shed light on interconnected biogeochemical processes in an aquifer system.</title>
        <authorList>
            <person name="Anantharaman K."/>
            <person name="Brown C.T."/>
            <person name="Hug L.A."/>
            <person name="Sharon I."/>
            <person name="Castelle C.J."/>
            <person name="Probst A.J."/>
            <person name="Thomas B.C."/>
            <person name="Singh A."/>
            <person name="Wilkins M.J."/>
            <person name="Karaoz U."/>
            <person name="Brodie E.L."/>
            <person name="Williams K.H."/>
            <person name="Hubbard S.S."/>
            <person name="Banfield J.F."/>
        </authorList>
    </citation>
    <scope>NUCLEOTIDE SEQUENCE [LARGE SCALE GENOMIC DNA]</scope>
</reference>
<evidence type="ECO:0000259" key="1">
    <source>
        <dbReference type="Pfam" id="PF11645"/>
    </source>
</evidence>
<dbReference type="InterPro" id="IPR011856">
    <property type="entry name" value="tRNA_endonuc-like_dom_sf"/>
</dbReference>
<dbReference type="Pfam" id="PF11645">
    <property type="entry name" value="PDDEXK_5"/>
    <property type="match status" value="1"/>
</dbReference>
<protein>
    <recommendedName>
        <fullName evidence="1">PD(D/E)XK endonuclease domain-containing protein</fullName>
    </recommendedName>
</protein>
<accession>A0A1F7YJN7</accession>
<proteinExistence type="predicted"/>
<organism evidence="2 3">
    <name type="scientific">Candidatus Woesebacteria bacterium RIFCSPHIGHO2_01_FULL_40_22</name>
    <dbReference type="NCBI Taxonomy" id="1802499"/>
    <lineage>
        <taxon>Bacteria</taxon>
        <taxon>Candidatus Woeseibacteriota</taxon>
    </lineage>
</organism>